<evidence type="ECO:0000313" key="1">
    <source>
        <dbReference type="EMBL" id="KAF2496051.1"/>
    </source>
</evidence>
<dbReference type="Proteomes" id="UP000799750">
    <property type="component" value="Unassembled WGS sequence"/>
</dbReference>
<sequence length="154" mass="16782">MEFEMENSLRVRRSGLMADGGDEVRELTRRVQRGGVNGPGAIHDAVPNATIRQSRNGMRHGGVHASAERASVQTALGRAQPGWWCRARGLRGVTAARKEEQWRRRRWRLVACGGDDLGVVRCVWLRLTRSVEAAEVASARSAGGSLQAVESAAP</sequence>
<name>A0A6A6QUG3_9PEZI</name>
<accession>A0A6A6QUG3</accession>
<dbReference type="EMBL" id="MU004188">
    <property type="protein sequence ID" value="KAF2496051.1"/>
    <property type="molecule type" value="Genomic_DNA"/>
</dbReference>
<organism evidence="1 2">
    <name type="scientific">Lophium mytilinum</name>
    <dbReference type="NCBI Taxonomy" id="390894"/>
    <lineage>
        <taxon>Eukaryota</taxon>
        <taxon>Fungi</taxon>
        <taxon>Dikarya</taxon>
        <taxon>Ascomycota</taxon>
        <taxon>Pezizomycotina</taxon>
        <taxon>Dothideomycetes</taxon>
        <taxon>Pleosporomycetidae</taxon>
        <taxon>Mytilinidiales</taxon>
        <taxon>Mytilinidiaceae</taxon>
        <taxon>Lophium</taxon>
    </lineage>
</organism>
<evidence type="ECO:0000313" key="2">
    <source>
        <dbReference type="Proteomes" id="UP000799750"/>
    </source>
</evidence>
<keyword evidence="2" id="KW-1185">Reference proteome</keyword>
<proteinExistence type="predicted"/>
<reference evidence="1" key="1">
    <citation type="journal article" date="2020" name="Stud. Mycol.">
        <title>101 Dothideomycetes genomes: a test case for predicting lifestyles and emergence of pathogens.</title>
        <authorList>
            <person name="Haridas S."/>
            <person name="Albert R."/>
            <person name="Binder M."/>
            <person name="Bloem J."/>
            <person name="Labutti K."/>
            <person name="Salamov A."/>
            <person name="Andreopoulos B."/>
            <person name="Baker S."/>
            <person name="Barry K."/>
            <person name="Bills G."/>
            <person name="Bluhm B."/>
            <person name="Cannon C."/>
            <person name="Castanera R."/>
            <person name="Culley D."/>
            <person name="Daum C."/>
            <person name="Ezra D."/>
            <person name="Gonzalez J."/>
            <person name="Henrissat B."/>
            <person name="Kuo A."/>
            <person name="Liang C."/>
            <person name="Lipzen A."/>
            <person name="Lutzoni F."/>
            <person name="Magnuson J."/>
            <person name="Mondo S."/>
            <person name="Nolan M."/>
            <person name="Ohm R."/>
            <person name="Pangilinan J."/>
            <person name="Park H.-J."/>
            <person name="Ramirez L."/>
            <person name="Alfaro M."/>
            <person name="Sun H."/>
            <person name="Tritt A."/>
            <person name="Yoshinaga Y."/>
            <person name="Zwiers L.-H."/>
            <person name="Turgeon B."/>
            <person name="Goodwin S."/>
            <person name="Spatafora J."/>
            <person name="Crous P."/>
            <person name="Grigoriev I."/>
        </authorList>
    </citation>
    <scope>NUCLEOTIDE SEQUENCE</scope>
    <source>
        <strain evidence="1">CBS 269.34</strain>
    </source>
</reference>
<gene>
    <name evidence="1" type="ORF">BU16DRAFT_365276</name>
</gene>
<dbReference type="AlphaFoldDB" id="A0A6A6QUG3"/>
<protein>
    <submittedName>
        <fullName evidence="1">Uncharacterized protein</fullName>
    </submittedName>
</protein>